<dbReference type="Proteomes" id="UP000218323">
    <property type="component" value="Unassembled WGS sequence"/>
</dbReference>
<comment type="caution">
    <text evidence="1">The sequence shown here is derived from an EMBL/GenBank/DDBJ whole genome shotgun (WGS) entry which is preliminary data.</text>
</comment>
<sequence>MSDIGEVLTGTGMVALGTGEALGATQAFGGAMLTVAGLLAMLAAQEAGQAAAWRIADIAEMRALLADGGAAMPEVAEGFTLEALDAAWNMLSAALEAHHAAVEARRDAARDAAICAFYRESTARRGLVWPG</sequence>
<organism evidence="1 2">
    <name type="scientific">Sphingomonas adhaesiva</name>
    <dbReference type="NCBI Taxonomy" id="28212"/>
    <lineage>
        <taxon>Bacteria</taxon>
        <taxon>Pseudomonadati</taxon>
        <taxon>Pseudomonadota</taxon>
        <taxon>Alphaproteobacteria</taxon>
        <taxon>Sphingomonadales</taxon>
        <taxon>Sphingomonadaceae</taxon>
        <taxon>Sphingomonas</taxon>
    </lineage>
</organism>
<reference evidence="1 2" key="1">
    <citation type="submission" date="2017-09" db="EMBL/GenBank/DDBJ databases">
        <title>Sphingomonas adhaesiva DSM 7418, whole genome shotgun sequence.</title>
        <authorList>
            <person name="Feng G."/>
            <person name="Zhu H."/>
        </authorList>
    </citation>
    <scope>NUCLEOTIDE SEQUENCE [LARGE SCALE GENOMIC DNA]</scope>
    <source>
        <strain evidence="1 2">DSM 7418</strain>
    </source>
</reference>
<protein>
    <submittedName>
        <fullName evidence="1">Uncharacterized protein</fullName>
    </submittedName>
</protein>
<dbReference type="AlphaFoldDB" id="A0A2A4I714"/>
<proteinExistence type="predicted"/>
<keyword evidence="2" id="KW-1185">Reference proteome</keyword>
<dbReference type="RefSeq" id="WP_066712282.1">
    <property type="nucleotide sequence ID" value="NZ_JBHIWA010000005.1"/>
</dbReference>
<accession>A0A2A4I714</accession>
<evidence type="ECO:0000313" key="2">
    <source>
        <dbReference type="Proteomes" id="UP000218323"/>
    </source>
</evidence>
<evidence type="ECO:0000313" key="1">
    <source>
        <dbReference type="EMBL" id="PCG13976.1"/>
    </source>
</evidence>
<gene>
    <name evidence="1" type="ORF">COA07_11735</name>
</gene>
<name>A0A2A4I714_9SPHN</name>
<dbReference type="EMBL" id="NWVC01000005">
    <property type="protein sequence ID" value="PCG13976.1"/>
    <property type="molecule type" value="Genomic_DNA"/>
</dbReference>